<keyword evidence="3" id="KW-1185">Reference proteome</keyword>
<organism evidence="2 3">
    <name type="scientific">Fasciola hepatica</name>
    <name type="common">Liver fluke</name>
    <dbReference type="NCBI Taxonomy" id="6192"/>
    <lineage>
        <taxon>Eukaryota</taxon>
        <taxon>Metazoa</taxon>
        <taxon>Spiralia</taxon>
        <taxon>Lophotrochozoa</taxon>
        <taxon>Platyhelminthes</taxon>
        <taxon>Trematoda</taxon>
        <taxon>Digenea</taxon>
        <taxon>Plagiorchiida</taxon>
        <taxon>Echinostomata</taxon>
        <taxon>Echinostomatoidea</taxon>
        <taxon>Fasciolidae</taxon>
        <taxon>Fasciola</taxon>
    </lineage>
</organism>
<dbReference type="AlphaFoldDB" id="A0A4E0RTF8"/>
<gene>
    <name evidence="2" type="ORF">D915_008946</name>
</gene>
<proteinExistence type="predicted"/>
<feature type="region of interest" description="Disordered" evidence="1">
    <location>
        <begin position="1"/>
        <end position="26"/>
    </location>
</feature>
<protein>
    <submittedName>
        <fullName evidence="2">Uncharacterized protein</fullName>
    </submittedName>
</protein>
<dbReference type="Proteomes" id="UP000230066">
    <property type="component" value="Unassembled WGS sequence"/>
</dbReference>
<accession>A0A4E0RTF8</accession>
<evidence type="ECO:0000313" key="3">
    <source>
        <dbReference type="Proteomes" id="UP000230066"/>
    </source>
</evidence>
<comment type="caution">
    <text evidence="2">The sequence shown here is derived from an EMBL/GenBank/DDBJ whole genome shotgun (WGS) entry which is preliminary data.</text>
</comment>
<dbReference type="EMBL" id="JXXN02004889">
    <property type="protein sequence ID" value="THD20262.1"/>
    <property type="molecule type" value="Genomic_DNA"/>
</dbReference>
<evidence type="ECO:0000256" key="1">
    <source>
        <dbReference type="SAM" id="MobiDB-lite"/>
    </source>
</evidence>
<feature type="compositionally biased region" description="Polar residues" evidence="1">
    <location>
        <begin position="13"/>
        <end position="26"/>
    </location>
</feature>
<sequence length="292" mass="32219">MNVEDLAKPGASESDTNQFADPGTTESVDVEDAVMIQDKTKHYNKLNRRLLGNILLDAFKASDTSRISQFASDVFQSCNPSMPIDPSKTEAETLSQCEALVHSHNSFGSSSNVLLSSAMVKVYLSKAQECWMRSQTTASTKCGQPALFASQIRVGFRYLIPSLVLLEHLIPDAYSNAFGSNILPEHPVCPYCGQPGMQFPDLKPRHAPSVDRRVLANFLRIASCLFSAAVVCYTDAVRQIDRADYMSKLRPHLQEQSDRIVLQTACSLGREQVTQMLEAVVCGPYFCKVVSL</sequence>
<evidence type="ECO:0000313" key="2">
    <source>
        <dbReference type="EMBL" id="THD20262.1"/>
    </source>
</evidence>
<name>A0A4E0RTF8_FASHE</name>
<reference evidence="2" key="1">
    <citation type="submission" date="2019-03" db="EMBL/GenBank/DDBJ databases">
        <title>Improved annotation for the trematode Fasciola hepatica.</title>
        <authorList>
            <person name="Choi Y.-J."/>
            <person name="Martin J."/>
            <person name="Mitreva M."/>
        </authorList>
    </citation>
    <scope>NUCLEOTIDE SEQUENCE [LARGE SCALE GENOMIC DNA]</scope>
</reference>